<evidence type="ECO:0000259" key="6">
    <source>
        <dbReference type="PROSITE" id="PS51471"/>
    </source>
</evidence>
<dbReference type="Gene3D" id="2.60.120.590">
    <property type="entry name" value="Alpha-ketoglutarate-dependent dioxygenase AlkB-like"/>
    <property type="match status" value="1"/>
</dbReference>
<protein>
    <submittedName>
        <fullName evidence="7">Alpha-ketoglutarate-dependent dioxygenase AlkB</fullName>
    </submittedName>
</protein>
<keyword evidence="2" id="KW-0479">Metal-binding</keyword>
<keyword evidence="4" id="KW-0560">Oxidoreductase</keyword>
<feature type="domain" description="Fe2OG dioxygenase" evidence="6">
    <location>
        <begin position="109"/>
        <end position="210"/>
    </location>
</feature>
<name>A0ABP7JXL6_9RHOB</name>
<evidence type="ECO:0000313" key="8">
    <source>
        <dbReference type="Proteomes" id="UP001399917"/>
    </source>
</evidence>
<evidence type="ECO:0000256" key="5">
    <source>
        <dbReference type="ARBA" id="ARBA00023004"/>
    </source>
</evidence>
<sequence length="210" mass="22782">MPLRLPNINGFAASELRGMRVFGGLLDAEAQERVVADLRDVTAAAPLFSPVTPSGKAMSVRMTSAGRFGWVSDSRGYRYSETHPDGVAWPAIPQSVRNIWDAVSGTAREPECCLINFYGPEAKMGMHQDRDETDFTQPVVSVSLGDDALFRVGNRTRGGKTESIWLRSGDVVVMGGEARLLFHGVDRIAEGTSTLLKSAGRINLTLRVVS</sequence>
<keyword evidence="8" id="KW-1185">Reference proteome</keyword>
<evidence type="ECO:0000256" key="2">
    <source>
        <dbReference type="ARBA" id="ARBA00022723"/>
    </source>
</evidence>
<evidence type="ECO:0000256" key="1">
    <source>
        <dbReference type="ARBA" id="ARBA00001954"/>
    </source>
</evidence>
<keyword evidence="3 7" id="KW-0223">Dioxygenase</keyword>
<evidence type="ECO:0000256" key="3">
    <source>
        <dbReference type="ARBA" id="ARBA00022964"/>
    </source>
</evidence>
<dbReference type="EMBL" id="BAABDF010000003">
    <property type="protein sequence ID" value="GAA3858135.1"/>
    <property type="molecule type" value="Genomic_DNA"/>
</dbReference>
<dbReference type="PANTHER" id="PTHR16557">
    <property type="entry name" value="ALKYLATED DNA REPAIR PROTEIN ALKB-RELATED"/>
    <property type="match status" value="1"/>
</dbReference>
<evidence type="ECO:0000313" key="7">
    <source>
        <dbReference type="EMBL" id="GAA3858135.1"/>
    </source>
</evidence>
<dbReference type="SUPFAM" id="SSF51197">
    <property type="entry name" value="Clavaminate synthase-like"/>
    <property type="match status" value="1"/>
</dbReference>
<proteinExistence type="predicted"/>
<accession>A0ABP7JXL6</accession>
<keyword evidence="5" id="KW-0408">Iron</keyword>
<comment type="cofactor">
    <cofactor evidence="1">
        <name>Fe(2+)</name>
        <dbReference type="ChEBI" id="CHEBI:29033"/>
    </cofactor>
</comment>
<dbReference type="PANTHER" id="PTHR16557:SF2">
    <property type="entry name" value="NUCLEIC ACID DIOXYGENASE ALKBH1"/>
    <property type="match status" value="1"/>
</dbReference>
<reference evidence="8" key="1">
    <citation type="journal article" date="2019" name="Int. J. Syst. Evol. Microbiol.">
        <title>The Global Catalogue of Microorganisms (GCM) 10K type strain sequencing project: providing services to taxonomists for standard genome sequencing and annotation.</title>
        <authorList>
            <consortium name="The Broad Institute Genomics Platform"/>
            <consortium name="The Broad Institute Genome Sequencing Center for Infectious Disease"/>
            <person name="Wu L."/>
            <person name="Ma J."/>
        </authorList>
    </citation>
    <scope>NUCLEOTIDE SEQUENCE [LARGE SCALE GENOMIC DNA]</scope>
    <source>
        <strain evidence="8">JCM 17190</strain>
    </source>
</reference>
<dbReference type="InterPro" id="IPR004574">
    <property type="entry name" value="Alkb"/>
</dbReference>
<evidence type="ECO:0000256" key="4">
    <source>
        <dbReference type="ARBA" id="ARBA00023002"/>
    </source>
</evidence>
<dbReference type="InterPro" id="IPR005123">
    <property type="entry name" value="Oxoglu/Fe-dep_dioxygenase_dom"/>
</dbReference>
<organism evidence="7 8">
    <name type="scientific">Celeribacter arenosi</name>
    <dbReference type="NCBI Taxonomy" id="792649"/>
    <lineage>
        <taxon>Bacteria</taxon>
        <taxon>Pseudomonadati</taxon>
        <taxon>Pseudomonadota</taxon>
        <taxon>Alphaproteobacteria</taxon>
        <taxon>Rhodobacterales</taxon>
        <taxon>Roseobacteraceae</taxon>
        <taxon>Celeribacter</taxon>
    </lineage>
</organism>
<dbReference type="Pfam" id="PF13532">
    <property type="entry name" value="2OG-FeII_Oxy_2"/>
    <property type="match status" value="1"/>
</dbReference>
<comment type="caution">
    <text evidence="7">The sequence shown here is derived from an EMBL/GenBank/DDBJ whole genome shotgun (WGS) entry which is preliminary data.</text>
</comment>
<dbReference type="PROSITE" id="PS51471">
    <property type="entry name" value="FE2OG_OXY"/>
    <property type="match status" value="1"/>
</dbReference>
<dbReference type="InterPro" id="IPR037151">
    <property type="entry name" value="AlkB-like_sf"/>
</dbReference>
<dbReference type="InterPro" id="IPR027450">
    <property type="entry name" value="AlkB-like"/>
</dbReference>
<dbReference type="Proteomes" id="UP001399917">
    <property type="component" value="Unassembled WGS sequence"/>
</dbReference>
<dbReference type="GO" id="GO:0051213">
    <property type="term" value="F:dioxygenase activity"/>
    <property type="evidence" value="ECO:0007669"/>
    <property type="project" value="UniProtKB-KW"/>
</dbReference>
<gene>
    <name evidence="7" type="ORF">GCM10022404_06170</name>
</gene>